<dbReference type="HOGENOM" id="CLU_057834_1_0_9"/>
<sequence length="291" mass="33584">MIVLENSKMKVSIQEKGAEVVEVFHKEKDLQFMWSGDPAYWGRVSPVLFPIVGRLKNDQYTVDQREYSLPQHGFLRDSAFSVIEQTNETARLQFATNGRFKDVYPFECSVEISYRLENNRLTFQWKVVNEDKDDMYFSIGAHPAFRIPLRENEQISDYFLEIEPSKTTPKEFILKDALIHEKGAAENLHQLPLSADLFANDALIFSHIDGITIKSPVNENQINVQFNDFPYVGIWSKYDAENHTIAPFLCIEPWFGIADTHDHNGNFKEKLGINRLSKDGVFQTEFSVSFS</sequence>
<accession>A0A0B6AMM1</accession>
<gene>
    <name evidence="1" type="ORF">BG04_3492</name>
</gene>
<dbReference type="InterPro" id="IPR011013">
    <property type="entry name" value="Gal_mutarotase_sf_dom"/>
</dbReference>
<dbReference type="InterPro" id="IPR008183">
    <property type="entry name" value="Aldose_1/G6P_1-epimerase"/>
</dbReference>
<organism evidence="1 2">
    <name type="scientific">Priestia megaterium (strain ATCC 14581 / DSM 32 / CCUG 1817 / JCM 2506 / NBRC 15308 / NCIMB 9376 / NCTC 10342 / NRRL B-14308 / VKM B-512 / Ford 19)</name>
    <name type="common">Bacillus megaterium</name>
    <dbReference type="NCBI Taxonomy" id="1348623"/>
    <lineage>
        <taxon>Bacteria</taxon>
        <taxon>Bacillati</taxon>
        <taxon>Bacillota</taxon>
        <taxon>Bacilli</taxon>
        <taxon>Bacillales</taxon>
        <taxon>Bacillaceae</taxon>
        <taxon>Priestia</taxon>
    </lineage>
</organism>
<dbReference type="SUPFAM" id="SSF74650">
    <property type="entry name" value="Galactose mutarotase-like"/>
    <property type="match status" value="1"/>
</dbReference>
<dbReference type="InterPro" id="IPR014718">
    <property type="entry name" value="GH-type_carb-bd"/>
</dbReference>
<dbReference type="Pfam" id="PF01263">
    <property type="entry name" value="Aldose_epim"/>
    <property type="match status" value="1"/>
</dbReference>
<dbReference type="Proteomes" id="UP000031829">
    <property type="component" value="Chromosome"/>
</dbReference>
<protein>
    <submittedName>
        <fullName evidence="1">Aldose 1-epimerase family protein</fullName>
    </submittedName>
</protein>
<dbReference type="GO" id="GO:0005975">
    <property type="term" value="P:carbohydrate metabolic process"/>
    <property type="evidence" value="ECO:0007669"/>
    <property type="project" value="InterPro"/>
</dbReference>
<evidence type="ECO:0000313" key="1">
    <source>
        <dbReference type="EMBL" id="AJI21069.1"/>
    </source>
</evidence>
<dbReference type="RefSeq" id="WP_034653631.1">
    <property type="nucleotide sequence ID" value="NZ_BCVB01000003.1"/>
</dbReference>
<dbReference type="InterPro" id="IPR037481">
    <property type="entry name" value="LacX"/>
</dbReference>
<dbReference type="AlphaFoldDB" id="A0A0B6AMM1"/>
<dbReference type="Gene3D" id="2.70.98.10">
    <property type="match status" value="1"/>
</dbReference>
<proteinExistence type="predicted"/>
<reference evidence="1 2" key="1">
    <citation type="journal article" date="2015" name="Genome Announc.">
        <title>Complete genome sequences for 35 biothreat assay-relevant bacillus species.</title>
        <authorList>
            <person name="Johnson S.L."/>
            <person name="Daligault H.E."/>
            <person name="Davenport K.W."/>
            <person name="Jaissle J."/>
            <person name="Frey K.G."/>
            <person name="Ladner J.T."/>
            <person name="Broomall S.M."/>
            <person name="Bishop-Lilly K.A."/>
            <person name="Bruce D.C."/>
            <person name="Gibbons H.S."/>
            <person name="Coyne S.R."/>
            <person name="Lo C.C."/>
            <person name="Meincke L."/>
            <person name="Munk A.C."/>
            <person name="Koroleva G.I."/>
            <person name="Rosenzweig C.N."/>
            <person name="Palacios G.F."/>
            <person name="Redden C.L."/>
            <person name="Minogue T.D."/>
            <person name="Chain P.S."/>
        </authorList>
    </citation>
    <scope>NUCLEOTIDE SEQUENCE [LARGE SCALE GENOMIC DNA]</scope>
    <source>
        <strain evidence="2">ATCC 14581 / DSM 32 / JCM 2506 / NBRC 15308 / NCIMB 9376 / NCTC 10342 / NRRL B-14308 / VKM B-512</strain>
    </source>
</reference>
<dbReference type="GO" id="GO:0030246">
    <property type="term" value="F:carbohydrate binding"/>
    <property type="evidence" value="ECO:0007669"/>
    <property type="project" value="InterPro"/>
</dbReference>
<name>A0A0B6AMM1_PRIM2</name>
<evidence type="ECO:0000313" key="2">
    <source>
        <dbReference type="Proteomes" id="UP000031829"/>
    </source>
</evidence>
<dbReference type="KEGG" id="bmeg:BG04_3492"/>
<dbReference type="EMBL" id="CP009920">
    <property type="protein sequence ID" value="AJI21069.1"/>
    <property type="molecule type" value="Genomic_DNA"/>
</dbReference>
<dbReference type="GO" id="GO:0016853">
    <property type="term" value="F:isomerase activity"/>
    <property type="evidence" value="ECO:0007669"/>
    <property type="project" value="InterPro"/>
</dbReference>
<dbReference type="GeneID" id="93641551"/>
<dbReference type="CDD" id="cd09024">
    <property type="entry name" value="Aldose_epim_lacX"/>
    <property type="match status" value="1"/>
</dbReference>